<keyword evidence="8 9" id="KW-0012">Acyltransferase</keyword>
<dbReference type="GO" id="GO:0045333">
    <property type="term" value="P:cellular respiration"/>
    <property type="evidence" value="ECO:0007669"/>
    <property type="project" value="UniProtKB-ARBA"/>
</dbReference>
<dbReference type="Pfam" id="PF02817">
    <property type="entry name" value="E3_binding"/>
    <property type="match status" value="1"/>
</dbReference>
<keyword evidence="4 9" id="KW-0808">Transferase</keyword>
<dbReference type="Proteomes" id="UP000095009">
    <property type="component" value="Unassembled WGS sequence"/>
</dbReference>
<dbReference type="InterPro" id="IPR000089">
    <property type="entry name" value="Biotin_lipoyl"/>
</dbReference>
<accession>A0A1E3PT47</accession>
<dbReference type="SUPFAM" id="SSF52777">
    <property type="entry name" value="CoA-dependent acyltransferases"/>
    <property type="match status" value="1"/>
</dbReference>
<reference evidence="12 13" key="1">
    <citation type="journal article" date="2016" name="Proc. Natl. Acad. Sci. U.S.A.">
        <title>Comparative genomics of biotechnologically important yeasts.</title>
        <authorList>
            <person name="Riley R."/>
            <person name="Haridas S."/>
            <person name="Wolfe K.H."/>
            <person name="Lopes M.R."/>
            <person name="Hittinger C.T."/>
            <person name="Goeker M."/>
            <person name="Salamov A.A."/>
            <person name="Wisecaver J.H."/>
            <person name="Long T.M."/>
            <person name="Calvey C.H."/>
            <person name="Aerts A.L."/>
            <person name="Barry K.W."/>
            <person name="Choi C."/>
            <person name="Clum A."/>
            <person name="Coughlan A.Y."/>
            <person name="Deshpande S."/>
            <person name="Douglass A.P."/>
            <person name="Hanson S.J."/>
            <person name="Klenk H.-P."/>
            <person name="LaButti K.M."/>
            <person name="Lapidus A."/>
            <person name="Lindquist E.A."/>
            <person name="Lipzen A.M."/>
            <person name="Meier-Kolthoff J.P."/>
            <person name="Ohm R.A."/>
            <person name="Otillar R.P."/>
            <person name="Pangilinan J.L."/>
            <person name="Peng Y."/>
            <person name="Rokas A."/>
            <person name="Rosa C.A."/>
            <person name="Scheuner C."/>
            <person name="Sibirny A.A."/>
            <person name="Slot J.C."/>
            <person name="Stielow J.B."/>
            <person name="Sun H."/>
            <person name="Kurtzman C.P."/>
            <person name="Blackwell M."/>
            <person name="Grigoriev I.V."/>
            <person name="Jeffries T.W."/>
        </authorList>
    </citation>
    <scope>NUCLEOTIDE SEQUENCE [LARGE SCALE GENOMIC DNA]</scope>
    <source>
        <strain evidence="12 13">DSM 6958</strain>
    </source>
</reference>
<dbReference type="Pfam" id="PF00364">
    <property type="entry name" value="Biotin_lipoyl"/>
    <property type="match status" value="1"/>
</dbReference>
<evidence type="ECO:0000313" key="12">
    <source>
        <dbReference type="EMBL" id="ODQ68102.1"/>
    </source>
</evidence>
<dbReference type="GO" id="GO:0005759">
    <property type="term" value="C:mitochondrial matrix"/>
    <property type="evidence" value="ECO:0007669"/>
    <property type="project" value="UniProtKB-SubCell"/>
</dbReference>
<feature type="domain" description="Peripheral subunit-binding (PSBD)" evidence="11">
    <location>
        <begin position="137"/>
        <end position="174"/>
    </location>
</feature>
<dbReference type="SUPFAM" id="SSF47005">
    <property type="entry name" value="Peripheral subunit-binding domain of 2-oxo acid dehydrogenase complex"/>
    <property type="match status" value="1"/>
</dbReference>
<dbReference type="GO" id="GO:0016407">
    <property type="term" value="F:acetyltransferase activity"/>
    <property type="evidence" value="ECO:0007669"/>
    <property type="project" value="TreeGrafter"/>
</dbReference>
<evidence type="ECO:0000256" key="9">
    <source>
        <dbReference type="RuleBase" id="RU003423"/>
    </source>
</evidence>
<dbReference type="InterPro" id="IPR004167">
    <property type="entry name" value="PSBD"/>
</dbReference>
<keyword evidence="5 9" id="KW-0450">Lipoyl</keyword>
<dbReference type="SUPFAM" id="SSF51230">
    <property type="entry name" value="Single hybrid motif"/>
    <property type="match status" value="1"/>
</dbReference>
<dbReference type="FunFam" id="2.40.50.100:FF:000013">
    <property type="entry name" value="Dihydrolipoamide acetyltransferase component of pyruvate dehydrogenase complex"/>
    <property type="match status" value="1"/>
</dbReference>
<keyword evidence="6" id="KW-0809">Transit peptide</keyword>
<name>A0A1E3PT47_9ASCO</name>
<dbReference type="EMBL" id="KV454406">
    <property type="protein sequence ID" value="ODQ68102.1"/>
    <property type="molecule type" value="Genomic_DNA"/>
</dbReference>
<protein>
    <recommendedName>
        <fullName evidence="9">Dihydrolipoamide acetyltransferase component of pyruvate dehydrogenase complex</fullName>
        <ecNumber evidence="9">2.3.1.-</ecNumber>
    </recommendedName>
</protein>
<dbReference type="InterPro" id="IPR023213">
    <property type="entry name" value="CAT-like_dom_sf"/>
</dbReference>
<dbReference type="InterPro" id="IPR003016">
    <property type="entry name" value="2-oxoA_DH_lipoyl-BS"/>
</dbReference>
<organism evidence="12 13">
    <name type="scientific">Nadsonia fulvescens var. elongata DSM 6958</name>
    <dbReference type="NCBI Taxonomy" id="857566"/>
    <lineage>
        <taxon>Eukaryota</taxon>
        <taxon>Fungi</taxon>
        <taxon>Dikarya</taxon>
        <taxon>Ascomycota</taxon>
        <taxon>Saccharomycotina</taxon>
        <taxon>Dipodascomycetes</taxon>
        <taxon>Dipodascales</taxon>
        <taxon>Dipodascales incertae sedis</taxon>
        <taxon>Nadsonia</taxon>
    </lineage>
</organism>
<dbReference type="AlphaFoldDB" id="A0A1E3PT47"/>
<proteinExistence type="inferred from homology"/>
<evidence type="ECO:0000256" key="8">
    <source>
        <dbReference type="ARBA" id="ARBA00023315"/>
    </source>
</evidence>
<dbReference type="PROSITE" id="PS51826">
    <property type="entry name" value="PSBD"/>
    <property type="match status" value="1"/>
</dbReference>
<dbReference type="FunFam" id="3.30.559.10:FF:000007">
    <property type="entry name" value="Dihydrolipoamide acetyltransferase component of pyruvate dehydrogenase complex"/>
    <property type="match status" value="1"/>
</dbReference>
<dbReference type="InterPro" id="IPR036625">
    <property type="entry name" value="E3-bd_dom_sf"/>
</dbReference>
<dbReference type="Pfam" id="PF00198">
    <property type="entry name" value="2-oxoacid_dh"/>
    <property type="match status" value="1"/>
</dbReference>
<dbReference type="OrthoDB" id="15567at2759"/>
<evidence type="ECO:0000256" key="6">
    <source>
        <dbReference type="ARBA" id="ARBA00022946"/>
    </source>
</evidence>
<comment type="similarity">
    <text evidence="3 9">Belongs to the 2-oxoacid dehydrogenase family.</text>
</comment>
<dbReference type="Gene3D" id="3.30.559.10">
    <property type="entry name" value="Chloramphenicol acetyltransferase-like domain"/>
    <property type="match status" value="1"/>
</dbReference>
<dbReference type="Gene3D" id="4.10.320.10">
    <property type="entry name" value="E3-binding domain"/>
    <property type="match status" value="1"/>
</dbReference>
<dbReference type="PROSITE" id="PS00189">
    <property type="entry name" value="LIPOYL"/>
    <property type="match status" value="1"/>
</dbReference>
<dbReference type="InterPro" id="IPR050743">
    <property type="entry name" value="2-oxoacid_DH_E2_comp"/>
</dbReference>
<dbReference type="PANTHER" id="PTHR43178">
    <property type="entry name" value="DIHYDROLIPOAMIDE ACETYLTRANSFERASE COMPONENT OF PYRUVATE DEHYDROGENASE COMPLEX"/>
    <property type="match status" value="1"/>
</dbReference>
<evidence type="ECO:0000259" key="11">
    <source>
        <dbReference type="PROSITE" id="PS51826"/>
    </source>
</evidence>
<dbReference type="PROSITE" id="PS50968">
    <property type="entry name" value="BIOTINYL_LIPOYL"/>
    <property type="match status" value="1"/>
</dbReference>
<dbReference type="GO" id="GO:0031405">
    <property type="term" value="F:lipoic acid binding"/>
    <property type="evidence" value="ECO:0007669"/>
    <property type="project" value="TreeGrafter"/>
</dbReference>
<evidence type="ECO:0000256" key="3">
    <source>
        <dbReference type="ARBA" id="ARBA00007317"/>
    </source>
</evidence>
<keyword evidence="13" id="KW-1185">Reference proteome</keyword>
<evidence type="ECO:0000313" key="13">
    <source>
        <dbReference type="Proteomes" id="UP000095009"/>
    </source>
</evidence>
<dbReference type="Gene3D" id="2.40.50.100">
    <property type="match status" value="1"/>
</dbReference>
<evidence type="ECO:0000256" key="1">
    <source>
        <dbReference type="ARBA" id="ARBA00001938"/>
    </source>
</evidence>
<dbReference type="InterPro" id="IPR011053">
    <property type="entry name" value="Single_hybrid_motif"/>
</dbReference>
<dbReference type="CDD" id="cd06849">
    <property type="entry name" value="lipoyl_domain"/>
    <property type="match status" value="1"/>
</dbReference>
<evidence type="ECO:0000256" key="5">
    <source>
        <dbReference type="ARBA" id="ARBA00022823"/>
    </source>
</evidence>
<evidence type="ECO:0000259" key="10">
    <source>
        <dbReference type="PROSITE" id="PS50968"/>
    </source>
</evidence>
<gene>
    <name evidence="12" type="ORF">NADFUDRAFT_68417</name>
</gene>
<dbReference type="STRING" id="857566.A0A1E3PT47"/>
<dbReference type="PANTHER" id="PTHR43178:SF5">
    <property type="entry name" value="LIPOAMIDE ACYLTRANSFERASE COMPONENT OF BRANCHED-CHAIN ALPHA-KETO ACID DEHYDROGENASE COMPLEX, MITOCHONDRIAL"/>
    <property type="match status" value="1"/>
</dbReference>
<evidence type="ECO:0000256" key="4">
    <source>
        <dbReference type="ARBA" id="ARBA00022679"/>
    </source>
</evidence>
<evidence type="ECO:0000256" key="7">
    <source>
        <dbReference type="ARBA" id="ARBA00023128"/>
    </source>
</evidence>
<comment type="subcellular location">
    <subcellularLocation>
        <location evidence="2">Mitochondrion matrix</location>
    </subcellularLocation>
</comment>
<sequence length="438" mass="47973">MGANSTQLPVKSFPLADIGEGITECEMIQWFVTPGAQVAEFDKICEVQSDKASVEITSRYDGIIRKLYHDVGDMAKVGKPLIDIEVEEDVNFEEKSKPEEISAAVAEAMTHPAPTEARQMDVQDILAEPSNARARILAVPAVKRLCKELNIDVANIHGTGKDGRVMKEDVLKYQKLSTTGPAIPTQSMDSELEQLLPLKPIQNAMFKVMTNSLAIPHFLYTEEVNMNALMALKNALRVTLPTVRAQNPLTLEPEILSITYTAFMIKALSLALVDYPILNAKLVSGAQPQLLFRHYHHISIAMDTPQGLVAPVINNVQSCSIIDITKSLFRLRTLALANKLSPDHLVHGTITLSNIGAIGGKFVKPLIVPDQVCILGVGRIETVPRFKSGSLTEIVPTSLLTTSWSGDHRVIDGATMARFVSRWKSLIENPGLMLVGLK</sequence>
<dbReference type="EC" id="2.3.1.-" evidence="9"/>
<feature type="domain" description="Lipoyl-binding" evidence="10">
    <location>
        <begin position="10"/>
        <end position="85"/>
    </location>
</feature>
<keyword evidence="7" id="KW-0496">Mitochondrion</keyword>
<dbReference type="InterPro" id="IPR001078">
    <property type="entry name" value="2-oxoacid_DH_actylTfrase"/>
</dbReference>
<evidence type="ECO:0000256" key="2">
    <source>
        <dbReference type="ARBA" id="ARBA00004305"/>
    </source>
</evidence>
<comment type="cofactor">
    <cofactor evidence="1 9">
        <name>(R)-lipoate</name>
        <dbReference type="ChEBI" id="CHEBI:83088"/>
    </cofactor>
</comment>